<dbReference type="EMBL" id="JAMJPK010000003">
    <property type="protein sequence ID" value="MCL7940394.1"/>
    <property type="molecule type" value="Genomic_DNA"/>
</dbReference>
<gene>
    <name evidence="2" type="ORF">M8009_08795</name>
</gene>
<proteinExistence type="predicted"/>
<name>A0ABT0T104_9GAMM</name>
<organism evidence="2 3">
    <name type="scientific">Halomonas gemina</name>
    <dbReference type="NCBI Taxonomy" id="2945105"/>
    <lineage>
        <taxon>Bacteria</taxon>
        <taxon>Pseudomonadati</taxon>
        <taxon>Pseudomonadota</taxon>
        <taxon>Gammaproteobacteria</taxon>
        <taxon>Oceanospirillales</taxon>
        <taxon>Halomonadaceae</taxon>
        <taxon>Halomonas</taxon>
    </lineage>
</organism>
<keyword evidence="1" id="KW-0812">Transmembrane</keyword>
<evidence type="ECO:0000313" key="2">
    <source>
        <dbReference type="EMBL" id="MCL7940394.1"/>
    </source>
</evidence>
<dbReference type="RefSeq" id="WP_250060448.1">
    <property type="nucleotide sequence ID" value="NZ_JAMJPK010000003.1"/>
</dbReference>
<evidence type="ECO:0000256" key="1">
    <source>
        <dbReference type="SAM" id="Phobius"/>
    </source>
</evidence>
<feature type="transmembrane region" description="Helical" evidence="1">
    <location>
        <begin position="19"/>
        <end position="37"/>
    </location>
</feature>
<feature type="transmembrane region" description="Helical" evidence="1">
    <location>
        <begin position="87"/>
        <end position="109"/>
    </location>
</feature>
<reference evidence="2" key="1">
    <citation type="submission" date="2022-05" db="EMBL/GenBank/DDBJ databases">
        <title>Halomonas geminus sp. nov. and Halomonas llamarensis sp. nov. isolated from high-altitude salars of the Atacama Desert.</title>
        <authorList>
            <person name="Hintersatz C."/>
            <person name="Rojas L.A."/>
            <person name="Wei T.-S."/>
            <person name="Kutschke S."/>
            <person name="Lehmann F."/>
            <person name="Jain R."/>
            <person name="Pollmann K."/>
        </authorList>
    </citation>
    <scope>NUCLEOTIDE SEQUENCE</scope>
    <source>
        <strain evidence="2">ATCH28</strain>
    </source>
</reference>
<feature type="transmembrane region" description="Helical" evidence="1">
    <location>
        <begin position="49"/>
        <end position="67"/>
    </location>
</feature>
<dbReference type="Proteomes" id="UP001165369">
    <property type="component" value="Unassembled WGS sequence"/>
</dbReference>
<accession>A0ABT0T104</accession>
<keyword evidence="3" id="KW-1185">Reference proteome</keyword>
<sequence>MNFTLAGIFAVLSHAIPPFLPLILAILALLVLAQLIGRLRGYRLTDYRCLPAGIAALLAGLSTLWWLPMLTYSRLGLVATLTDWAALIAAALGVALITWLVLHPLSYLVRGPRGQ</sequence>
<keyword evidence="1" id="KW-0472">Membrane</keyword>
<evidence type="ECO:0000313" key="3">
    <source>
        <dbReference type="Proteomes" id="UP001165369"/>
    </source>
</evidence>
<comment type="caution">
    <text evidence="2">The sequence shown here is derived from an EMBL/GenBank/DDBJ whole genome shotgun (WGS) entry which is preliminary data.</text>
</comment>
<keyword evidence="1" id="KW-1133">Transmembrane helix</keyword>
<protein>
    <submittedName>
        <fullName evidence="2">Uncharacterized protein</fullName>
    </submittedName>
</protein>